<protein>
    <submittedName>
        <fullName evidence="2">Uncharacterized protein</fullName>
    </submittedName>
</protein>
<evidence type="ECO:0000256" key="1">
    <source>
        <dbReference type="SAM" id="MobiDB-lite"/>
    </source>
</evidence>
<organism evidence="2 3">
    <name type="scientific">Aegilops tauschii subsp. strangulata</name>
    <name type="common">Goatgrass</name>
    <dbReference type="NCBI Taxonomy" id="200361"/>
    <lineage>
        <taxon>Eukaryota</taxon>
        <taxon>Viridiplantae</taxon>
        <taxon>Streptophyta</taxon>
        <taxon>Embryophyta</taxon>
        <taxon>Tracheophyta</taxon>
        <taxon>Spermatophyta</taxon>
        <taxon>Magnoliopsida</taxon>
        <taxon>Liliopsida</taxon>
        <taxon>Poales</taxon>
        <taxon>Poaceae</taxon>
        <taxon>BOP clade</taxon>
        <taxon>Pooideae</taxon>
        <taxon>Triticodae</taxon>
        <taxon>Triticeae</taxon>
        <taxon>Triticinae</taxon>
        <taxon>Aegilops</taxon>
    </lineage>
</organism>
<reference evidence="3" key="2">
    <citation type="journal article" date="2017" name="Nat. Plants">
        <title>The Aegilops tauschii genome reveals multiple impacts of transposons.</title>
        <authorList>
            <person name="Zhao G."/>
            <person name="Zou C."/>
            <person name="Li K."/>
            <person name="Wang K."/>
            <person name="Li T."/>
            <person name="Gao L."/>
            <person name="Zhang X."/>
            <person name="Wang H."/>
            <person name="Yang Z."/>
            <person name="Liu X."/>
            <person name="Jiang W."/>
            <person name="Mao L."/>
            <person name="Kong X."/>
            <person name="Jiao Y."/>
            <person name="Jia J."/>
        </authorList>
    </citation>
    <scope>NUCLEOTIDE SEQUENCE [LARGE SCALE GENOMIC DNA]</scope>
    <source>
        <strain evidence="3">cv. AL8/78</strain>
    </source>
</reference>
<dbReference type="AlphaFoldDB" id="A0A453JIQ6"/>
<reference evidence="2" key="4">
    <citation type="submission" date="2019-03" db="UniProtKB">
        <authorList>
            <consortium name="EnsemblPlants"/>
        </authorList>
    </citation>
    <scope>IDENTIFICATION</scope>
</reference>
<reference evidence="2" key="5">
    <citation type="journal article" date="2021" name="G3 (Bethesda)">
        <title>Aegilops tauschii genome assembly Aet v5.0 features greater sequence contiguity and improved annotation.</title>
        <authorList>
            <person name="Wang L."/>
            <person name="Zhu T."/>
            <person name="Rodriguez J.C."/>
            <person name="Deal K.R."/>
            <person name="Dubcovsky J."/>
            <person name="McGuire P.E."/>
            <person name="Lux T."/>
            <person name="Spannagl M."/>
            <person name="Mayer K.F.X."/>
            <person name="Baldrich P."/>
            <person name="Meyers B.C."/>
            <person name="Huo N."/>
            <person name="Gu Y.Q."/>
            <person name="Zhou H."/>
            <person name="Devos K.M."/>
            <person name="Bennetzen J.L."/>
            <person name="Unver T."/>
            <person name="Budak H."/>
            <person name="Gulick P.J."/>
            <person name="Galiba G."/>
            <person name="Kalapos B."/>
            <person name="Nelson D.R."/>
            <person name="Li P."/>
            <person name="You F.M."/>
            <person name="Luo M.C."/>
            <person name="Dvorak J."/>
        </authorList>
    </citation>
    <scope>NUCLEOTIDE SEQUENCE [LARGE SCALE GENOMIC DNA]</scope>
    <source>
        <strain evidence="2">cv. AL8/78</strain>
    </source>
</reference>
<dbReference type="Gramene" id="AET5Gv20060900.1">
    <property type="protein sequence ID" value="AET5Gv20060900.1"/>
    <property type="gene ID" value="AET5Gv20060900"/>
</dbReference>
<sequence>MGTAGSDNAIPDEDARSAMRTRPGRRDWRDDNAAECCGQLLPYSRRRPWDRHALRLHYEVVLTWSCRACAHVMQFGRAKLRQSAFFSSAREMQVCLFSPIPLLF</sequence>
<dbReference type="EnsemblPlants" id="AET5Gv20060900.1">
    <property type="protein sequence ID" value="AET5Gv20060900.1"/>
    <property type="gene ID" value="AET5Gv20060900"/>
</dbReference>
<evidence type="ECO:0000313" key="3">
    <source>
        <dbReference type="Proteomes" id="UP000015105"/>
    </source>
</evidence>
<evidence type="ECO:0000313" key="2">
    <source>
        <dbReference type="EnsemblPlants" id="AET5Gv20060900.1"/>
    </source>
</evidence>
<feature type="region of interest" description="Disordered" evidence="1">
    <location>
        <begin position="1"/>
        <end position="29"/>
    </location>
</feature>
<proteinExistence type="predicted"/>
<reference evidence="3" key="1">
    <citation type="journal article" date="2014" name="Science">
        <title>Ancient hybridizations among the ancestral genomes of bread wheat.</title>
        <authorList>
            <consortium name="International Wheat Genome Sequencing Consortium,"/>
            <person name="Marcussen T."/>
            <person name="Sandve S.R."/>
            <person name="Heier L."/>
            <person name="Spannagl M."/>
            <person name="Pfeifer M."/>
            <person name="Jakobsen K.S."/>
            <person name="Wulff B.B."/>
            <person name="Steuernagel B."/>
            <person name="Mayer K.F."/>
            <person name="Olsen O.A."/>
        </authorList>
    </citation>
    <scope>NUCLEOTIDE SEQUENCE [LARGE SCALE GENOMIC DNA]</scope>
    <source>
        <strain evidence="3">cv. AL8/78</strain>
    </source>
</reference>
<name>A0A453JIQ6_AEGTS</name>
<dbReference type="Proteomes" id="UP000015105">
    <property type="component" value="Chromosome 5D"/>
</dbReference>
<reference evidence="2" key="3">
    <citation type="journal article" date="2017" name="Nature">
        <title>Genome sequence of the progenitor of the wheat D genome Aegilops tauschii.</title>
        <authorList>
            <person name="Luo M.C."/>
            <person name="Gu Y.Q."/>
            <person name="Puiu D."/>
            <person name="Wang H."/>
            <person name="Twardziok S.O."/>
            <person name="Deal K.R."/>
            <person name="Huo N."/>
            <person name="Zhu T."/>
            <person name="Wang L."/>
            <person name="Wang Y."/>
            <person name="McGuire P.E."/>
            <person name="Liu S."/>
            <person name="Long H."/>
            <person name="Ramasamy R.K."/>
            <person name="Rodriguez J.C."/>
            <person name="Van S.L."/>
            <person name="Yuan L."/>
            <person name="Wang Z."/>
            <person name="Xia Z."/>
            <person name="Xiao L."/>
            <person name="Anderson O.D."/>
            <person name="Ouyang S."/>
            <person name="Liang Y."/>
            <person name="Zimin A.V."/>
            <person name="Pertea G."/>
            <person name="Qi P."/>
            <person name="Bennetzen J.L."/>
            <person name="Dai X."/>
            <person name="Dawson M.W."/>
            <person name="Muller H.G."/>
            <person name="Kugler K."/>
            <person name="Rivarola-Duarte L."/>
            <person name="Spannagl M."/>
            <person name="Mayer K.F.X."/>
            <person name="Lu F.H."/>
            <person name="Bevan M.W."/>
            <person name="Leroy P."/>
            <person name="Li P."/>
            <person name="You F.M."/>
            <person name="Sun Q."/>
            <person name="Liu Z."/>
            <person name="Lyons E."/>
            <person name="Wicker T."/>
            <person name="Salzberg S.L."/>
            <person name="Devos K.M."/>
            <person name="Dvorak J."/>
        </authorList>
    </citation>
    <scope>NUCLEOTIDE SEQUENCE [LARGE SCALE GENOMIC DNA]</scope>
    <source>
        <strain evidence="2">cv. AL8/78</strain>
    </source>
</reference>
<keyword evidence="3" id="KW-1185">Reference proteome</keyword>
<accession>A0A453JIQ6</accession>